<gene>
    <name evidence="2" type="ORF">SCLCIDRAFT_1219364</name>
</gene>
<evidence type="ECO:0000256" key="1">
    <source>
        <dbReference type="SAM" id="MobiDB-lite"/>
    </source>
</evidence>
<evidence type="ECO:0000313" key="2">
    <source>
        <dbReference type="EMBL" id="KIM57526.1"/>
    </source>
</evidence>
<name>A0A0C3DNC7_9AGAM</name>
<sequence>MYYLYTCGVHLLPPESSGNQGSRRLSLNASEEPQCSAKSMFRLATKLNLEELREHAFRTMNMYMDEHNLLQELESGFVAKYPRVLEMELDMLSQKLATAPIIAGLPALMRRISQKEMPHGADIIIGLHTRILQLHYANELAQIQARAPNPQPFSYPIADCTRSPTVTVPSLAELAVDISVEGSSDPPDLTNECESTRVIYEEQLPAEATTSSNTTKTKSGDGKKKKKKK</sequence>
<dbReference type="EMBL" id="KN822099">
    <property type="protein sequence ID" value="KIM57526.1"/>
    <property type="molecule type" value="Genomic_DNA"/>
</dbReference>
<accession>A0A0C3DNC7</accession>
<dbReference type="AlphaFoldDB" id="A0A0C3DNC7"/>
<keyword evidence="3" id="KW-1185">Reference proteome</keyword>
<proteinExistence type="predicted"/>
<dbReference type="InParanoid" id="A0A0C3DNC7"/>
<reference evidence="2 3" key="1">
    <citation type="submission" date="2014-04" db="EMBL/GenBank/DDBJ databases">
        <authorList>
            <consortium name="DOE Joint Genome Institute"/>
            <person name="Kuo A."/>
            <person name="Kohler A."/>
            <person name="Nagy L.G."/>
            <person name="Floudas D."/>
            <person name="Copeland A."/>
            <person name="Barry K.W."/>
            <person name="Cichocki N."/>
            <person name="Veneault-Fourrey C."/>
            <person name="LaButti K."/>
            <person name="Lindquist E.A."/>
            <person name="Lipzen A."/>
            <person name="Lundell T."/>
            <person name="Morin E."/>
            <person name="Murat C."/>
            <person name="Sun H."/>
            <person name="Tunlid A."/>
            <person name="Henrissat B."/>
            <person name="Grigoriev I.V."/>
            <person name="Hibbett D.S."/>
            <person name="Martin F."/>
            <person name="Nordberg H.P."/>
            <person name="Cantor M.N."/>
            <person name="Hua S.X."/>
        </authorList>
    </citation>
    <scope>NUCLEOTIDE SEQUENCE [LARGE SCALE GENOMIC DNA]</scope>
    <source>
        <strain evidence="2 3">Foug A</strain>
    </source>
</reference>
<dbReference type="HOGENOM" id="CLU_1210416_0_0_1"/>
<dbReference type="OrthoDB" id="6359816at2759"/>
<evidence type="ECO:0000313" key="3">
    <source>
        <dbReference type="Proteomes" id="UP000053989"/>
    </source>
</evidence>
<evidence type="ECO:0008006" key="4">
    <source>
        <dbReference type="Google" id="ProtNLM"/>
    </source>
</evidence>
<organism evidence="2 3">
    <name type="scientific">Scleroderma citrinum Foug A</name>
    <dbReference type="NCBI Taxonomy" id="1036808"/>
    <lineage>
        <taxon>Eukaryota</taxon>
        <taxon>Fungi</taxon>
        <taxon>Dikarya</taxon>
        <taxon>Basidiomycota</taxon>
        <taxon>Agaricomycotina</taxon>
        <taxon>Agaricomycetes</taxon>
        <taxon>Agaricomycetidae</taxon>
        <taxon>Boletales</taxon>
        <taxon>Sclerodermatineae</taxon>
        <taxon>Sclerodermataceae</taxon>
        <taxon>Scleroderma</taxon>
    </lineage>
</organism>
<dbReference type="Proteomes" id="UP000053989">
    <property type="component" value="Unassembled WGS sequence"/>
</dbReference>
<dbReference type="STRING" id="1036808.A0A0C3DNC7"/>
<reference evidence="3" key="2">
    <citation type="submission" date="2015-01" db="EMBL/GenBank/DDBJ databases">
        <title>Evolutionary Origins and Diversification of the Mycorrhizal Mutualists.</title>
        <authorList>
            <consortium name="DOE Joint Genome Institute"/>
            <consortium name="Mycorrhizal Genomics Consortium"/>
            <person name="Kohler A."/>
            <person name="Kuo A."/>
            <person name="Nagy L.G."/>
            <person name="Floudas D."/>
            <person name="Copeland A."/>
            <person name="Barry K.W."/>
            <person name="Cichocki N."/>
            <person name="Veneault-Fourrey C."/>
            <person name="LaButti K."/>
            <person name="Lindquist E.A."/>
            <person name="Lipzen A."/>
            <person name="Lundell T."/>
            <person name="Morin E."/>
            <person name="Murat C."/>
            <person name="Riley R."/>
            <person name="Ohm R."/>
            <person name="Sun H."/>
            <person name="Tunlid A."/>
            <person name="Henrissat B."/>
            <person name="Grigoriev I.V."/>
            <person name="Hibbett D.S."/>
            <person name="Martin F."/>
        </authorList>
    </citation>
    <scope>NUCLEOTIDE SEQUENCE [LARGE SCALE GENOMIC DNA]</scope>
    <source>
        <strain evidence="3">Foug A</strain>
    </source>
</reference>
<feature type="region of interest" description="Disordered" evidence="1">
    <location>
        <begin position="200"/>
        <end position="229"/>
    </location>
</feature>
<protein>
    <recommendedName>
        <fullName evidence="4">BTB domain-containing protein</fullName>
    </recommendedName>
</protein>